<dbReference type="SUPFAM" id="SSF81301">
    <property type="entry name" value="Nucleotidyltransferase"/>
    <property type="match status" value="1"/>
</dbReference>
<protein>
    <submittedName>
        <fullName evidence="2">Poly(A) polymerase</fullName>
    </submittedName>
</protein>
<reference evidence="2 3" key="1">
    <citation type="journal article" date="2011" name="PLoS Pathog.">
        <title>Dynamic evolution of pathogenicity revealed by sequencing and comparative genomics of 19 Pseudomonas syringae isolates.</title>
        <authorList>
            <person name="Baltrus D.A."/>
            <person name="Nishimura M.T."/>
            <person name="Romanchuk A."/>
            <person name="Chang J.H."/>
            <person name="Mukhtar M.S."/>
            <person name="Cherkis K."/>
            <person name="Roach J."/>
            <person name="Grant S.R."/>
            <person name="Jones C.D."/>
            <person name="Dangl J.L."/>
        </authorList>
    </citation>
    <scope>NUCLEOTIDE SEQUENCE [LARGE SCALE GENOMIC DNA]</scope>
    <source>
        <strain evidence="3">race 4</strain>
    </source>
</reference>
<organism evidence="2 3">
    <name type="scientific">Pseudomonas savastanoi pv. glycinea str. race 4</name>
    <dbReference type="NCBI Taxonomy" id="875330"/>
    <lineage>
        <taxon>Bacteria</taxon>
        <taxon>Pseudomonadati</taxon>
        <taxon>Pseudomonadota</taxon>
        <taxon>Gammaproteobacteria</taxon>
        <taxon>Pseudomonadales</taxon>
        <taxon>Pseudomonadaceae</taxon>
        <taxon>Pseudomonas</taxon>
    </lineage>
</organism>
<dbReference type="PANTHER" id="PTHR43051">
    <property type="entry name" value="POLYNUCLEOTIDE ADENYLYLTRANSFERASE FAMILY PROTEIN"/>
    <property type="match status" value="1"/>
</dbReference>
<dbReference type="InterPro" id="IPR052191">
    <property type="entry name" value="tRNA_ntf/polyA_polymerase_I"/>
</dbReference>
<sequence>MLKKLFQSFRSPLRKPQQHTRTTPEVLNSSQHSLQRSQFSRYAVNIVERLQNAGYQAYLVGGCVRDMML</sequence>
<name>F3C6G6_PSESG</name>
<feature type="non-terminal residue" evidence="2">
    <location>
        <position position="69"/>
    </location>
</feature>
<dbReference type="PANTHER" id="PTHR43051:SF1">
    <property type="entry name" value="POLYNUCLEOTIDE ADENYLYLTRANSFERASE FAMILY PROTEIN"/>
    <property type="match status" value="1"/>
</dbReference>
<comment type="caution">
    <text evidence="2">The sequence shown here is derived from an EMBL/GenBank/DDBJ whole genome shotgun (WGS) entry which is preliminary data.</text>
</comment>
<dbReference type="EMBL" id="ADWY01000777">
    <property type="protein sequence ID" value="EGH14523.1"/>
    <property type="molecule type" value="Genomic_DNA"/>
</dbReference>
<feature type="region of interest" description="Disordered" evidence="1">
    <location>
        <begin position="1"/>
        <end position="33"/>
    </location>
</feature>
<proteinExistence type="predicted"/>
<evidence type="ECO:0000313" key="3">
    <source>
        <dbReference type="Proteomes" id="UP000005466"/>
    </source>
</evidence>
<dbReference type="InterPro" id="IPR043519">
    <property type="entry name" value="NT_sf"/>
</dbReference>
<dbReference type="AlphaFoldDB" id="F3C6G6"/>
<evidence type="ECO:0000313" key="2">
    <source>
        <dbReference type="EMBL" id="EGH14523.1"/>
    </source>
</evidence>
<feature type="compositionally biased region" description="Polar residues" evidence="1">
    <location>
        <begin position="19"/>
        <end position="33"/>
    </location>
</feature>
<dbReference type="Gene3D" id="3.30.460.10">
    <property type="entry name" value="Beta Polymerase, domain 2"/>
    <property type="match status" value="1"/>
</dbReference>
<dbReference type="Proteomes" id="UP000005466">
    <property type="component" value="Unassembled WGS sequence"/>
</dbReference>
<dbReference type="HOGENOM" id="CLU_204223_0_0_6"/>
<gene>
    <name evidence="2" type="ORF">Pgy4_16704</name>
</gene>
<evidence type="ECO:0000256" key="1">
    <source>
        <dbReference type="SAM" id="MobiDB-lite"/>
    </source>
</evidence>
<accession>F3C6G6</accession>